<proteinExistence type="predicted"/>
<dbReference type="AlphaFoldDB" id="A0A2A5MIW1"/>
<dbReference type="EMBL" id="NXHG01000008">
    <property type="protein sequence ID" value="PCM60828.1"/>
    <property type="molecule type" value="Genomic_DNA"/>
</dbReference>
<dbReference type="InterPro" id="IPR010877">
    <property type="entry name" value="Phage_Mu_Gp46"/>
</dbReference>
<evidence type="ECO:0000313" key="1">
    <source>
        <dbReference type="EMBL" id="PCM60828.1"/>
    </source>
</evidence>
<dbReference type="Proteomes" id="UP000217648">
    <property type="component" value="Unassembled WGS sequence"/>
</dbReference>
<name>A0A2A5MIW1_9ENTR</name>
<gene>
    <name evidence="1" type="ORF">CP911_16215</name>
</gene>
<reference evidence="1 2" key="1">
    <citation type="submission" date="2017-09" db="EMBL/GenBank/DDBJ databases">
        <title>Mdr eskape-Ghana.</title>
        <authorList>
            <person name="Agyepong N."/>
            <person name="Janice J."/>
            <person name="Samuelsen O."/>
            <person name="Owusu-Ofori A."/>
            <person name="Sundsfjord A."/>
            <person name="Essack S."/>
            <person name="Pedersen T."/>
        </authorList>
    </citation>
    <scope>NUCLEOTIDE SEQUENCE [LARGE SCALE GENOMIC DNA]</scope>
    <source>
        <strain evidence="1 2">46</strain>
    </source>
</reference>
<evidence type="ECO:0000313" key="2">
    <source>
        <dbReference type="Proteomes" id="UP000217648"/>
    </source>
</evidence>
<dbReference type="Pfam" id="PF07409">
    <property type="entry name" value="GP46"/>
    <property type="match status" value="1"/>
</dbReference>
<organism evidence="1 2">
    <name type="scientific">Klebsiella quasipneumoniae</name>
    <dbReference type="NCBI Taxonomy" id="1463165"/>
    <lineage>
        <taxon>Bacteria</taxon>
        <taxon>Pseudomonadati</taxon>
        <taxon>Pseudomonadota</taxon>
        <taxon>Gammaproteobacteria</taxon>
        <taxon>Enterobacterales</taxon>
        <taxon>Enterobacteriaceae</taxon>
        <taxon>Klebsiella/Raoultella group</taxon>
        <taxon>Klebsiella</taxon>
        <taxon>Klebsiella pneumoniae complex</taxon>
    </lineage>
</organism>
<protein>
    <recommendedName>
        <fullName evidence="3">Phage protein GP46</fullName>
    </recommendedName>
</protein>
<evidence type="ECO:0008006" key="3">
    <source>
        <dbReference type="Google" id="ProtNLM"/>
    </source>
</evidence>
<dbReference type="RefSeq" id="WP_096833758.1">
    <property type="nucleotide sequence ID" value="NZ_AP022005.1"/>
</dbReference>
<comment type="caution">
    <text evidence="1">The sequence shown here is derived from an EMBL/GenBank/DDBJ whole genome shotgun (WGS) entry which is preliminary data.</text>
</comment>
<accession>A0A2A5MIW1</accession>
<sequence>MSDISSFWNVDEMQADWQENFGILTSDNDMHTAVLISLFTDGLARADDPYEGTDRRGWWGDLGNEKTIGSRLWLLRREKLTRDVAMRAEQYAEEALAWIKSDGIAREIQATSEIVFPNRLNLIIRYLPPDGDWQEFKFFWLWEQLNNAI</sequence>